<sequence>MPDKPLIEIAQELRDIAKWLKDLSTELTPGRTGERSSRSVAGPRLPVRVDVLDAILGVRNDTLAWEIELRLKRNQEAAPNSDVERSIYWVADTIEKWPTDNRTALIEEIGYSTATRHTQIKILLGLEQRPLTARLRCPHCDKNLVIKLDRGLLLCRNHHCRCVVDECECAKGRGHAWGESDWPRLGLMLDTPREV</sequence>
<evidence type="ECO:0000313" key="1">
    <source>
        <dbReference type="EMBL" id="CAB4177862.1"/>
    </source>
</evidence>
<accession>A0A6J5SHS3</accession>
<dbReference type="EMBL" id="LR797313">
    <property type="protein sequence ID" value="CAB4202566.1"/>
    <property type="molecule type" value="Genomic_DNA"/>
</dbReference>
<gene>
    <name evidence="1" type="ORF">UFOVP1013_4</name>
    <name evidence="2" type="ORF">UFOVP1364_21</name>
    <name evidence="3" type="ORF">UFOVP1462_4</name>
    <name evidence="4" type="ORF">UFOVP1550_13</name>
</gene>
<evidence type="ECO:0000313" key="3">
    <source>
        <dbReference type="EMBL" id="CAB4213929.1"/>
    </source>
</evidence>
<reference evidence="3" key="1">
    <citation type="submission" date="2020-05" db="EMBL/GenBank/DDBJ databases">
        <authorList>
            <person name="Chiriac C."/>
            <person name="Salcher M."/>
            <person name="Ghai R."/>
            <person name="Kavagutti S V."/>
        </authorList>
    </citation>
    <scope>NUCLEOTIDE SEQUENCE</scope>
</reference>
<organism evidence="3">
    <name type="scientific">uncultured Caudovirales phage</name>
    <dbReference type="NCBI Taxonomy" id="2100421"/>
    <lineage>
        <taxon>Viruses</taxon>
        <taxon>Duplodnaviria</taxon>
        <taxon>Heunggongvirae</taxon>
        <taxon>Uroviricota</taxon>
        <taxon>Caudoviricetes</taxon>
        <taxon>Peduoviridae</taxon>
        <taxon>Maltschvirus</taxon>
        <taxon>Maltschvirus maltsch</taxon>
    </lineage>
</organism>
<dbReference type="EMBL" id="LR796960">
    <property type="protein sequence ID" value="CAB4177862.1"/>
    <property type="molecule type" value="Genomic_DNA"/>
</dbReference>
<dbReference type="EMBL" id="LR798392">
    <property type="protein sequence ID" value="CAB5228600.1"/>
    <property type="molecule type" value="Genomic_DNA"/>
</dbReference>
<evidence type="ECO:0000313" key="2">
    <source>
        <dbReference type="EMBL" id="CAB4202566.1"/>
    </source>
</evidence>
<name>A0A6J5SHS3_9CAUD</name>
<dbReference type="EMBL" id="LR797410">
    <property type="protein sequence ID" value="CAB4213929.1"/>
    <property type="molecule type" value="Genomic_DNA"/>
</dbReference>
<evidence type="ECO:0000313" key="4">
    <source>
        <dbReference type="EMBL" id="CAB5228600.1"/>
    </source>
</evidence>
<proteinExistence type="predicted"/>
<protein>
    <submittedName>
        <fullName evidence="3">Uncharacterized protein</fullName>
    </submittedName>
</protein>